<sequence length="693" mass="77047">MKPYFASSLCQDGHPTFTDTSPSPTHHLHRHITFTDTSPSPNSSIFFGYQGNAWANGEPVGIAPHRQSDTVFACRVIKDVTDPTGLRFRRGMQGQYLGMSPECKDVAMVFIQGVTEGDGFNNRSIPRSCIELGKPWRTDLHDWHLTVDVATKKFDTSSWSSASLPDSTEFGKTVVRLVIAFTKSPPPFSSPEVLNFLESVDTAATSQKIIQGVKDAGLYDLFSSTKSFTVQEMMQNAKVKVVESSQSTEGGVYSRLHVANDKVKLWEKNASYLYIGKTDNFVSRNADHRLETSSYGELTRNSTFLRMFALYLLQQSEEQGLYFLAEQVLVCLLQAYQPAVLAATANAEYLKYVQSAKYFTDIAESVFSLNGWQGGVARAKHPSTLTMARIAARPYWNSGPRTPFETVIEVRKDGTAHPFGWARLPDIGGFQNWNQANSFAIRIEWQHPPESGTWRCNYVRARTLWRMIDGTIPGFIAPYWKGIMFLHWLTNSTPSRDQTWIPRASGCARVLQAKYDFMNQSISFVEQTNDIKMLSGQPQSPDVVSYLMSQPEYGLEDVGGQFGGNFSQAGGSDHVRHNKCDSCVLMAGKNQQMSSQCVQYGSTRGCTNCVGMFGRHTCSWTAGSKGLEENVAVGTPEQQVASRIASGALVCQELTTAVMPTFRQQLRQFENSEQLLDDGSDCESDEEGGVELD</sequence>
<organism evidence="1 2">
    <name type="scientific">Boeremia exigua</name>
    <dbReference type="NCBI Taxonomy" id="749465"/>
    <lineage>
        <taxon>Eukaryota</taxon>
        <taxon>Fungi</taxon>
        <taxon>Dikarya</taxon>
        <taxon>Ascomycota</taxon>
        <taxon>Pezizomycotina</taxon>
        <taxon>Dothideomycetes</taxon>
        <taxon>Pleosporomycetidae</taxon>
        <taxon>Pleosporales</taxon>
        <taxon>Pleosporineae</taxon>
        <taxon>Didymellaceae</taxon>
        <taxon>Boeremia</taxon>
    </lineage>
</organism>
<protein>
    <submittedName>
        <fullName evidence="1">Uncharacterized protein</fullName>
    </submittedName>
</protein>
<evidence type="ECO:0000313" key="2">
    <source>
        <dbReference type="Proteomes" id="UP001153331"/>
    </source>
</evidence>
<dbReference type="EMBL" id="JAPHNI010001043">
    <property type="protein sequence ID" value="KAJ8106933.1"/>
    <property type="molecule type" value="Genomic_DNA"/>
</dbReference>
<dbReference type="Proteomes" id="UP001153331">
    <property type="component" value="Unassembled WGS sequence"/>
</dbReference>
<keyword evidence="2" id="KW-1185">Reference proteome</keyword>
<name>A0ACC2HW34_9PLEO</name>
<accession>A0ACC2HW34</accession>
<evidence type="ECO:0000313" key="1">
    <source>
        <dbReference type="EMBL" id="KAJ8106933.1"/>
    </source>
</evidence>
<reference evidence="1" key="1">
    <citation type="submission" date="2022-11" db="EMBL/GenBank/DDBJ databases">
        <title>Genome Sequence of Boeremia exigua.</title>
        <authorList>
            <person name="Buettner E."/>
        </authorList>
    </citation>
    <scope>NUCLEOTIDE SEQUENCE</scope>
    <source>
        <strain evidence="1">CU02</strain>
    </source>
</reference>
<comment type="caution">
    <text evidence="1">The sequence shown here is derived from an EMBL/GenBank/DDBJ whole genome shotgun (WGS) entry which is preliminary data.</text>
</comment>
<gene>
    <name evidence="1" type="ORF">OPT61_g9213</name>
</gene>
<proteinExistence type="predicted"/>